<accession>A0ABQ9PAH5</accession>
<comment type="caution">
    <text evidence="1">The sequence shown here is derived from an EMBL/GenBank/DDBJ whole genome shotgun (WGS) entry which is preliminary data.</text>
</comment>
<keyword evidence="2" id="KW-1185">Reference proteome</keyword>
<evidence type="ECO:0000313" key="1">
    <source>
        <dbReference type="EMBL" id="KAK0368855.1"/>
    </source>
</evidence>
<name>A0ABQ9PAH5_9PEZI</name>
<gene>
    <name evidence="1" type="ORF">CLIM01_13784</name>
</gene>
<sequence length="42" mass="4716">MIFGKGASSPSEPALLSHSRHFNQLPHWDSWNAHRRGLLSSC</sequence>
<evidence type="ECO:0000313" key="2">
    <source>
        <dbReference type="Proteomes" id="UP001169217"/>
    </source>
</evidence>
<proteinExistence type="predicted"/>
<dbReference type="Proteomes" id="UP001169217">
    <property type="component" value="Unassembled WGS sequence"/>
</dbReference>
<dbReference type="EMBL" id="JARUPT010000753">
    <property type="protein sequence ID" value="KAK0368855.1"/>
    <property type="molecule type" value="Genomic_DNA"/>
</dbReference>
<reference evidence="1" key="1">
    <citation type="submission" date="2023-04" db="EMBL/GenBank/DDBJ databases">
        <title>Colletotrichum limetticola genome sequence.</title>
        <authorList>
            <person name="Baroncelli R."/>
        </authorList>
    </citation>
    <scope>NUCLEOTIDE SEQUENCE</scope>
    <source>
        <strain evidence="1">KLA-Anderson</strain>
    </source>
</reference>
<protein>
    <submittedName>
        <fullName evidence="1">Uncharacterized protein</fullName>
    </submittedName>
</protein>
<organism evidence="1 2">
    <name type="scientific">Colletotrichum limetticola</name>
    <dbReference type="NCBI Taxonomy" id="1209924"/>
    <lineage>
        <taxon>Eukaryota</taxon>
        <taxon>Fungi</taxon>
        <taxon>Dikarya</taxon>
        <taxon>Ascomycota</taxon>
        <taxon>Pezizomycotina</taxon>
        <taxon>Sordariomycetes</taxon>
        <taxon>Hypocreomycetidae</taxon>
        <taxon>Glomerellales</taxon>
        <taxon>Glomerellaceae</taxon>
        <taxon>Colletotrichum</taxon>
        <taxon>Colletotrichum acutatum species complex</taxon>
    </lineage>
</organism>